<gene>
    <name evidence="4" type="ORF">CFT61_08635</name>
    <name evidence="3" type="ORF">F7D25_14935</name>
</gene>
<feature type="domain" description="BPL/LPL catalytic" evidence="2">
    <location>
        <begin position="1"/>
        <end position="178"/>
    </location>
</feature>
<dbReference type="OrthoDB" id="9807064at2"/>
<dbReference type="EC" id="6.3.4.15" evidence="3"/>
<dbReference type="PROSITE" id="PS51733">
    <property type="entry name" value="BPL_LPL_CATALYTIC"/>
    <property type="match status" value="1"/>
</dbReference>
<dbReference type="PANTHER" id="PTHR12835:SF5">
    <property type="entry name" value="BIOTIN--PROTEIN LIGASE"/>
    <property type="match status" value="1"/>
</dbReference>
<dbReference type="InterPro" id="IPR004408">
    <property type="entry name" value="Biotin_CoA_COase_ligase"/>
</dbReference>
<reference evidence="3 6" key="2">
    <citation type="submission" date="2019-09" db="EMBL/GenBank/DDBJ databases">
        <title>Distinct polysaccharide growth profiles of human intestinal Prevotella copri isolates.</title>
        <authorList>
            <person name="Fehlner-Peach H."/>
            <person name="Magnabosco C."/>
            <person name="Raghavan V."/>
            <person name="Scher J.U."/>
            <person name="Tett A."/>
            <person name="Cox L.M."/>
            <person name="Gottsegen C."/>
            <person name="Watters A."/>
            <person name="Wiltshire- Gordon J.D."/>
            <person name="Segata N."/>
            <person name="Bonneau R."/>
            <person name="Littman D.R."/>
        </authorList>
    </citation>
    <scope>NUCLEOTIDE SEQUENCE [LARGE SCALE GENOMIC DNA]</scope>
    <source>
        <strain evidence="6">iAA917</strain>
        <strain evidence="3">IAA917</strain>
    </source>
</reference>
<protein>
    <submittedName>
        <fullName evidence="3">Biotin--[acetyl-CoA-carboxylase] ligase</fullName>
        <ecNumber evidence="3">6.3.4.15</ecNumber>
    </submittedName>
</protein>
<keyword evidence="1 3" id="KW-0436">Ligase</keyword>
<evidence type="ECO:0000259" key="2">
    <source>
        <dbReference type="PROSITE" id="PS51733"/>
    </source>
</evidence>
<accession>A0A229I5L5</accession>
<dbReference type="SUPFAM" id="SSF55681">
    <property type="entry name" value="Class II aaRS and biotin synthetases"/>
    <property type="match status" value="1"/>
</dbReference>
<dbReference type="CDD" id="cd16442">
    <property type="entry name" value="BPL"/>
    <property type="match status" value="1"/>
</dbReference>
<dbReference type="GO" id="GO:0004077">
    <property type="term" value="F:biotin--[biotin carboxyl-carrier protein] ligase activity"/>
    <property type="evidence" value="ECO:0007669"/>
    <property type="project" value="UniProtKB-EC"/>
</dbReference>
<dbReference type="InterPro" id="IPR045864">
    <property type="entry name" value="aa-tRNA-synth_II/BPL/LPL"/>
</dbReference>
<dbReference type="Proteomes" id="UP000477980">
    <property type="component" value="Unassembled WGS sequence"/>
</dbReference>
<dbReference type="NCBIfam" id="TIGR00121">
    <property type="entry name" value="birA_ligase"/>
    <property type="match status" value="1"/>
</dbReference>
<dbReference type="GO" id="GO:0005737">
    <property type="term" value="C:cytoplasm"/>
    <property type="evidence" value="ECO:0007669"/>
    <property type="project" value="TreeGrafter"/>
</dbReference>
<name>A0A229I5L5_9BACT</name>
<evidence type="ECO:0000313" key="4">
    <source>
        <dbReference type="EMBL" id="OXL43951.1"/>
    </source>
</evidence>
<evidence type="ECO:0000313" key="6">
    <source>
        <dbReference type="Proteomes" id="UP000477980"/>
    </source>
</evidence>
<evidence type="ECO:0000313" key="3">
    <source>
        <dbReference type="EMBL" id="MQP15661.1"/>
    </source>
</evidence>
<dbReference type="EMBL" id="VZAH01000154">
    <property type="protein sequence ID" value="MQP15661.1"/>
    <property type="molecule type" value="Genomic_DNA"/>
</dbReference>
<dbReference type="InterPro" id="IPR004143">
    <property type="entry name" value="BPL_LPL_catalytic"/>
</dbReference>
<reference evidence="4 5" key="1">
    <citation type="submission" date="2017-07" db="EMBL/GenBank/DDBJ databases">
        <title>Draft genome sequence of Prevotella copri isolated from the gut of healthy adult Indian.</title>
        <authorList>
            <person name="Das B."/>
            <person name="Bag S."/>
            <person name="Ghosh T.S."/>
        </authorList>
    </citation>
    <scope>NUCLEOTIDE SEQUENCE [LARGE SCALE GENOMIC DNA]</scope>
    <source>
        <strain evidence="4 5">Indica</strain>
    </source>
</reference>
<dbReference type="Proteomes" id="UP000215155">
    <property type="component" value="Unassembled WGS sequence"/>
</dbReference>
<evidence type="ECO:0000313" key="5">
    <source>
        <dbReference type="Proteomes" id="UP000215155"/>
    </source>
</evidence>
<sequence>METKIIRMQEVDSTNTFLKGMKACEDDTLIVAVADYQTAGRGQGTHTWESEPGKNLLFSLLMTPTWVPVRQQFLLSEAGALAVKDALDTYTDGITLKWPNDVYWNDRKISGTLIETSIDSKGIKRCIFGTGVNINQTEFHSDAPNPVSLAQILGHEVDREEVLQKIIEAFKKYYELLRRADYMDVSGIYHLSLYRRKGFHWYEDADGKFEGAFVEVEDDGHLILHDRKGMIRSYAFGEIRFLIPSANMKQ</sequence>
<dbReference type="Pfam" id="PF03099">
    <property type="entry name" value="BPL_LplA_LipB"/>
    <property type="match status" value="1"/>
</dbReference>
<dbReference type="EMBL" id="NMPZ01000011">
    <property type="protein sequence ID" value="OXL43951.1"/>
    <property type="molecule type" value="Genomic_DNA"/>
</dbReference>
<evidence type="ECO:0000256" key="1">
    <source>
        <dbReference type="ARBA" id="ARBA00022598"/>
    </source>
</evidence>
<proteinExistence type="predicted"/>
<organism evidence="3 6">
    <name type="scientific">Segatella copri</name>
    <dbReference type="NCBI Taxonomy" id="165179"/>
    <lineage>
        <taxon>Bacteria</taxon>
        <taxon>Pseudomonadati</taxon>
        <taxon>Bacteroidota</taxon>
        <taxon>Bacteroidia</taxon>
        <taxon>Bacteroidales</taxon>
        <taxon>Prevotellaceae</taxon>
        <taxon>Segatella</taxon>
    </lineage>
</organism>
<dbReference type="RefSeq" id="WP_089544034.1">
    <property type="nucleotide sequence ID" value="NZ_DAWCZU010000032.1"/>
</dbReference>
<dbReference type="AlphaFoldDB" id="A0A229I5L5"/>
<dbReference type="PANTHER" id="PTHR12835">
    <property type="entry name" value="BIOTIN PROTEIN LIGASE"/>
    <property type="match status" value="1"/>
</dbReference>
<dbReference type="Gene3D" id="3.30.930.10">
    <property type="entry name" value="Bira Bifunctional Protein, Domain 2"/>
    <property type="match status" value="1"/>
</dbReference>
<comment type="caution">
    <text evidence="3">The sequence shown here is derived from an EMBL/GenBank/DDBJ whole genome shotgun (WGS) entry which is preliminary data.</text>
</comment>